<dbReference type="PANTHER" id="PTHR43794:SF11">
    <property type="entry name" value="AMIDOHYDROLASE-RELATED DOMAIN-CONTAINING PROTEIN"/>
    <property type="match status" value="1"/>
</dbReference>
<dbReference type="AlphaFoldDB" id="A0A516GTQ9"/>
<dbReference type="Proteomes" id="UP000319209">
    <property type="component" value="Chromosome"/>
</dbReference>
<dbReference type="RefSeq" id="WP_143381772.1">
    <property type="nucleotide sequence ID" value="NZ_CP041637.1"/>
</dbReference>
<dbReference type="InterPro" id="IPR032466">
    <property type="entry name" value="Metal_Hydrolase"/>
</dbReference>
<dbReference type="InterPro" id="IPR006680">
    <property type="entry name" value="Amidohydro-rel"/>
</dbReference>
<feature type="domain" description="Amidohydrolase-related" evidence="3">
    <location>
        <begin position="341"/>
        <end position="402"/>
    </location>
</feature>
<feature type="signal peptide" evidence="2">
    <location>
        <begin position="1"/>
        <end position="24"/>
    </location>
</feature>
<evidence type="ECO:0000256" key="2">
    <source>
        <dbReference type="SAM" id="SignalP"/>
    </source>
</evidence>
<keyword evidence="5" id="KW-1185">Reference proteome</keyword>
<dbReference type="GO" id="GO:0016810">
    <property type="term" value="F:hydrolase activity, acting on carbon-nitrogen (but not peptide) bonds"/>
    <property type="evidence" value="ECO:0007669"/>
    <property type="project" value="InterPro"/>
</dbReference>
<organism evidence="4 5">
    <name type="scientific">Formosa sediminum</name>
    <dbReference type="NCBI Taxonomy" id="2594004"/>
    <lineage>
        <taxon>Bacteria</taxon>
        <taxon>Pseudomonadati</taxon>
        <taxon>Bacteroidota</taxon>
        <taxon>Flavobacteriia</taxon>
        <taxon>Flavobacteriales</taxon>
        <taxon>Flavobacteriaceae</taxon>
        <taxon>Formosa</taxon>
    </lineage>
</organism>
<dbReference type="KEGG" id="fop:FNB79_13280"/>
<feature type="chain" id="PRO_5021989146" evidence="2">
    <location>
        <begin position="25"/>
        <end position="439"/>
    </location>
</feature>
<dbReference type="Pfam" id="PF01979">
    <property type="entry name" value="Amidohydro_1"/>
    <property type="match status" value="1"/>
</dbReference>
<evidence type="ECO:0000256" key="1">
    <source>
        <dbReference type="ARBA" id="ARBA00022801"/>
    </source>
</evidence>
<keyword evidence="1 4" id="KW-0378">Hydrolase</keyword>
<keyword evidence="2" id="KW-0732">Signal</keyword>
<evidence type="ECO:0000259" key="3">
    <source>
        <dbReference type="Pfam" id="PF01979"/>
    </source>
</evidence>
<sequence length="439" mass="48350">MKANKFYTLLLLIMSASFSNNVLAQWMPEVAKPQTDPILLRGGTVHTGDGQVLENTAVGFDQGKITYLGTEDNLGDKKDTYKIIDISGQHVYPGFILLNSTIGIQEISAVPHSNDVLEEGDFNPNLNTMYAYDTGSTYIPTLRFNGILYVESIRPRGVISGTSSVMELDGWNWQDAVFKKEAAIHLHWPSSLKAIVDKETNTLHMQPNPSYKDVREKLENLFVASIAYHDTKEKPINLKLEALEGLYSGNNTLVIHANEPKEIIEGISFAQKFGVKNMALEASNAVLKVKSFLKAHDIPVILPPTYNLPRSSDLDYDTYYTLPNILIKEGIVVALNHSGSLSNAMNLPFYAGTAAAFGLDKEEALKTITLNPAKILGIDNSVGSIAMGKDASLFVSKGDALDIQSNALSMAFIRGKKLTLDGPHQENFKIYSEKYSQKD</sequence>
<dbReference type="Gene3D" id="2.30.40.10">
    <property type="entry name" value="Urease, subunit C, domain 1"/>
    <property type="match status" value="1"/>
</dbReference>
<dbReference type="SUPFAM" id="SSF51338">
    <property type="entry name" value="Composite domain of metallo-dependent hydrolases"/>
    <property type="match status" value="1"/>
</dbReference>
<dbReference type="Gene3D" id="3.20.20.140">
    <property type="entry name" value="Metal-dependent hydrolases"/>
    <property type="match status" value="1"/>
</dbReference>
<protein>
    <submittedName>
        <fullName evidence="4">Amidohydrolase family protein</fullName>
    </submittedName>
</protein>
<dbReference type="PANTHER" id="PTHR43794">
    <property type="entry name" value="AMINOHYDROLASE SSNA-RELATED"/>
    <property type="match status" value="1"/>
</dbReference>
<accession>A0A516GTQ9</accession>
<dbReference type="EMBL" id="CP041637">
    <property type="protein sequence ID" value="QDO94897.1"/>
    <property type="molecule type" value="Genomic_DNA"/>
</dbReference>
<reference evidence="4 5" key="1">
    <citation type="submission" date="2019-07" db="EMBL/GenBank/DDBJ databases">
        <title>Genome sequencing for Formosa sp. PS13.</title>
        <authorList>
            <person name="Park S.-J."/>
        </authorList>
    </citation>
    <scope>NUCLEOTIDE SEQUENCE [LARGE SCALE GENOMIC DNA]</scope>
    <source>
        <strain evidence="4 5">PS13</strain>
    </source>
</reference>
<gene>
    <name evidence="4" type="ORF">FNB79_13280</name>
</gene>
<evidence type="ECO:0000313" key="4">
    <source>
        <dbReference type="EMBL" id="QDO94897.1"/>
    </source>
</evidence>
<proteinExistence type="predicted"/>
<dbReference type="OrthoDB" id="783596at2"/>
<dbReference type="SUPFAM" id="SSF51556">
    <property type="entry name" value="Metallo-dependent hydrolases"/>
    <property type="match status" value="1"/>
</dbReference>
<dbReference type="InterPro" id="IPR011059">
    <property type="entry name" value="Metal-dep_hydrolase_composite"/>
</dbReference>
<name>A0A516GTQ9_9FLAO</name>
<evidence type="ECO:0000313" key="5">
    <source>
        <dbReference type="Proteomes" id="UP000319209"/>
    </source>
</evidence>
<dbReference type="InterPro" id="IPR050287">
    <property type="entry name" value="MTA/SAH_deaminase"/>
</dbReference>